<keyword evidence="6 11" id="KW-1133">Transmembrane helix</keyword>
<evidence type="ECO:0000256" key="2">
    <source>
        <dbReference type="ARBA" id="ARBA00006375"/>
    </source>
</evidence>
<feature type="transmembrane region" description="Helical" evidence="11">
    <location>
        <begin position="6"/>
        <end position="26"/>
    </location>
</feature>
<evidence type="ECO:0000256" key="10">
    <source>
        <dbReference type="RuleBase" id="RU000488"/>
    </source>
</evidence>
<evidence type="ECO:0000256" key="1">
    <source>
        <dbReference type="ARBA" id="ARBA00004585"/>
    </source>
</evidence>
<evidence type="ECO:0000256" key="7">
    <source>
        <dbReference type="ARBA" id="ARBA00023136"/>
    </source>
</evidence>
<evidence type="ECO:0000256" key="4">
    <source>
        <dbReference type="ARBA" id="ARBA00022692"/>
    </source>
</evidence>
<evidence type="ECO:0000256" key="5">
    <source>
        <dbReference type="ARBA" id="ARBA00022737"/>
    </source>
</evidence>
<comment type="subcellular location">
    <subcellularLocation>
        <location evidence="1">Peroxisome membrane</location>
        <topology evidence="1">Multi-pass membrane protein</topology>
    </subcellularLocation>
</comment>
<keyword evidence="13" id="KW-1185">Reference proteome</keyword>
<feature type="transmembrane region" description="Helical" evidence="11">
    <location>
        <begin position="104"/>
        <end position="127"/>
    </location>
</feature>
<comment type="caution">
    <text evidence="12">The sequence shown here is derived from an EMBL/GenBank/DDBJ whole genome shotgun (WGS) entry which is preliminary data.</text>
</comment>
<dbReference type="PANTHER" id="PTHR45939">
    <property type="entry name" value="PEROXISOMAL MEMBRANE PROTEIN PMP34-RELATED"/>
    <property type="match status" value="1"/>
</dbReference>
<dbReference type="Pfam" id="PF00153">
    <property type="entry name" value="Mito_carr"/>
    <property type="match status" value="3"/>
</dbReference>
<dbReference type="PANTHER" id="PTHR45939:SF5">
    <property type="entry name" value="PEROXISOMAL MEMBRANE PROTEIN PMP34"/>
    <property type="match status" value="1"/>
</dbReference>
<gene>
    <name evidence="12" type="ORF">K7432_004390</name>
</gene>
<reference evidence="12 13" key="1">
    <citation type="submission" date="2023-04" db="EMBL/GenBank/DDBJ databases">
        <title>Genome of Basidiobolus ranarum AG-B5.</title>
        <authorList>
            <person name="Stajich J.E."/>
            <person name="Carter-House D."/>
            <person name="Gryganskyi A."/>
        </authorList>
    </citation>
    <scope>NUCLEOTIDE SEQUENCE [LARGE SCALE GENOMIC DNA]</scope>
    <source>
        <strain evidence="12 13">AG-B5</strain>
    </source>
</reference>
<dbReference type="SUPFAM" id="SSF103506">
    <property type="entry name" value="Mitochondrial carrier"/>
    <property type="match status" value="1"/>
</dbReference>
<evidence type="ECO:0000256" key="8">
    <source>
        <dbReference type="ARBA" id="ARBA00023140"/>
    </source>
</evidence>
<evidence type="ECO:0000256" key="11">
    <source>
        <dbReference type="SAM" id="Phobius"/>
    </source>
</evidence>
<feature type="repeat" description="Solcar" evidence="9">
    <location>
        <begin position="101"/>
        <end position="192"/>
    </location>
</feature>
<evidence type="ECO:0000256" key="6">
    <source>
        <dbReference type="ARBA" id="ARBA00022989"/>
    </source>
</evidence>
<feature type="transmembrane region" description="Helical" evidence="11">
    <location>
        <begin position="205"/>
        <end position="226"/>
    </location>
</feature>
<dbReference type="PROSITE" id="PS50920">
    <property type="entry name" value="SOLCAR"/>
    <property type="match status" value="3"/>
</dbReference>
<dbReference type="InterPro" id="IPR052217">
    <property type="entry name" value="Mito/Peroxisomal_Carrier"/>
</dbReference>
<name>A0ABR2W4P5_9FUNG</name>
<accession>A0ABR2W4P5</accession>
<proteinExistence type="inferred from homology"/>
<keyword evidence="5" id="KW-0677">Repeat</keyword>
<keyword evidence="3 10" id="KW-0813">Transport</keyword>
<evidence type="ECO:0000256" key="3">
    <source>
        <dbReference type="ARBA" id="ARBA00022448"/>
    </source>
</evidence>
<feature type="repeat" description="Solcar" evidence="9">
    <location>
        <begin position="2"/>
        <end position="91"/>
    </location>
</feature>
<evidence type="ECO:0000313" key="13">
    <source>
        <dbReference type="Proteomes" id="UP001479436"/>
    </source>
</evidence>
<organism evidence="12 13">
    <name type="scientific">Basidiobolus ranarum</name>
    <dbReference type="NCBI Taxonomy" id="34480"/>
    <lineage>
        <taxon>Eukaryota</taxon>
        <taxon>Fungi</taxon>
        <taxon>Fungi incertae sedis</taxon>
        <taxon>Zoopagomycota</taxon>
        <taxon>Entomophthoromycotina</taxon>
        <taxon>Basidiobolomycetes</taxon>
        <taxon>Basidiobolales</taxon>
        <taxon>Basidiobolaceae</taxon>
        <taxon>Basidiobolus</taxon>
    </lineage>
</organism>
<protein>
    <submittedName>
        <fullName evidence="12">Uncharacterized protein</fullName>
    </submittedName>
</protein>
<dbReference type="InterPro" id="IPR023395">
    <property type="entry name" value="MCP_dom_sf"/>
</dbReference>
<dbReference type="Proteomes" id="UP001479436">
    <property type="component" value="Unassembled WGS sequence"/>
</dbReference>
<comment type="similarity">
    <text evidence="2 10">Belongs to the mitochondrial carrier (TC 2.A.29) family.</text>
</comment>
<dbReference type="EMBL" id="JASJQH010007026">
    <property type="protein sequence ID" value="KAK9720064.1"/>
    <property type="molecule type" value="Genomic_DNA"/>
</dbReference>
<feature type="repeat" description="Solcar" evidence="9">
    <location>
        <begin position="200"/>
        <end position="289"/>
    </location>
</feature>
<evidence type="ECO:0000313" key="12">
    <source>
        <dbReference type="EMBL" id="KAK9720064.1"/>
    </source>
</evidence>
<keyword evidence="4 9" id="KW-0812">Transmembrane</keyword>
<dbReference type="InterPro" id="IPR018108">
    <property type="entry name" value="MCP_transmembrane"/>
</dbReference>
<evidence type="ECO:0000256" key="9">
    <source>
        <dbReference type="PROSITE-ProRule" id="PRU00282"/>
    </source>
</evidence>
<dbReference type="Gene3D" id="1.50.40.10">
    <property type="entry name" value="Mitochondrial carrier domain"/>
    <property type="match status" value="2"/>
</dbReference>
<feature type="transmembrane region" description="Helical" evidence="11">
    <location>
        <begin position="61"/>
        <end position="84"/>
    </location>
</feature>
<sequence length="302" mass="33157">MSDNVVHALAGAGGGIISMLLTYPLVSISSRLQVQKDTTSPDSYKDGVDAFEKIMKKEGVAGLYSGLNSALFGIAVTNGIYYFFYEWTKASFEKTAKSQALTTGQSMIAGALAGAATCITTNPIWVVNTRLTTKKSFTGSDGEVHSKGAIGTLGQIIKEDGITSLWQGLVPALYLVVNPVIQYTAFEQAKHWLAKRKGVLGNFDFFLLGAFSKLIATSLTYPYIVIKSRMQLKQSNDENQRYKSVLDGFKKVLRHEGVSGLYKGLYYKLVQSVLTAAFLFMAKESLFQYTLRILMLAKLKRS</sequence>
<keyword evidence="8" id="KW-0576">Peroxisome</keyword>
<keyword evidence="7 9" id="KW-0472">Membrane</keyword>